<comment type="caution">
    <text evidence="1">The sequence shown here is derived from an EMBL/GenBank/DDBJ whole genome shotgun (WGS) entry which is preliminary data.</text>
</comment>
<dbReference type="Pfam" id="PF09391">
    <property type="entry name" value="DUF2000"/>
    <property type="match status" value="1"/>
</dbReference>
<dbReference type="SUPFAM" id="SSF102462">
    <property type="entry name" value="Peptidyl-tRNA hydrolase II"/>
    <property type="match status" value="1"/>
</dbReference>
<dbReference type="InterPro" id="IPR018988">
    <property type="entry name" value="DUF2000"/>
</dbReference>
<organism evidence="1 2">
    <name type="scientific">Burkholderia gladioli</name>
    <name type="common">Pseudomonas marginata</name>
    <name type="synonym">Phytomonas marginata</name>
    <dbReference type="NCBI Taxonomy" id="28095"/>
    <lineage>
        <taxon>Bacteria</taxon>
        <taxon>Pseudomonadati</taxon>
        <taxon>Pseudomonadota</taxon>
        <taxon>Betaproteobacteria</taxon>
        <taxon>Burkholderiales</taxon>
        <taxon>Burkholderiaceae</taxon>
        <taxon>Burkholderia</taxon>
    </lineage>
</organism>
<evidence type="ECO:0000313" key="1">
    <source>
        <dbReference type="EMBL" id="KGC14590.1"/>
    </source>
</evidence>
<dbReference type="RefSeq" id="WP_036056646.1">
    <property type="nucleotide sequence ID" value="NZ_CADESY010000001.1"/>
</dbReference>
<dbReference type="KEGG" id="bgo:BM43_4851"/>
<dbReference type="PIRSF" id="PIRSF033736">
    <property type="entry name" value="UCP033763"/>
    <property type="match status" value="1"/>
</dbReference>
<gene>
    <name evidence="1" type="ORF">DM48_2915</name>
</gene>
<dbReference type="AlphaFoldDB" id="A0AAW3F472"/>
<dbReference type="EMBL" id="JPGG01000016">
    <property type="protein sequence ID" value="KGC14590.1"/>
    <property type="molecule type" value="Genomic_DNA"/>
</dbReference>
<evidence type="ECO:0000313" key="2">
    <source>
        <dbReference type="Proteomes" id="UP000029590"/>
    </source>
</evidence>
<accession>A0AAW3F472</accession>
<dbReference type="Gene3D" id="3.40.1490.10">
    <property type="entry name" value="Bit1"/>
    <property type="match status" value="1"/>
</dbReference>
<evidence type="ECO:0008006" key="3">
    <source>
        <dbReference type="Google" id="ProtNLM"/>
    </source>
</evidence>
<dbReference type="InterPro" id="IPR023476">
    <property type="entry name" value="Pep_tRNA_hydro_II_dom_sf"/>
</dbReference>
<name>A0AAW3F472_BURGA</name>
<proteinExistence type="predicted"/>
<sequence>MNPVIPEHSAAPVAERCVIVVDSQLPPGRAANAAAVLALTIGQRQPALVGPPLVDADGVSHPGLIPIGIAVLSAEAARLPSIRDKALAAGCEVADFPVQGQQTTDYSAFRDAVAQVATAELAYLGVALVGPRKAIRKIVSNLGLLK</sequence>
<dbReference type="InterPro" id="IPR017021">
    <property type="entry name" value="UCP033763"/>
</dbReference>
<protein>
    <recommendedName>
        <fullName evidence="3">DUF2000 domain-containing protein</fullName>
    </recommendedName>
</protein>
<dbReference type="Proteomes" id="UP000029590">
    <property type="component" value="Unassembled WGS sequence"/>
</dbReference>
<reference evidence="1 2" key="1">
    <citation type="submission" date="2014-04" db="EMBL/GenBank/DDBJ databases">
        <authorList>
            <person name="Bishop-Lilly K.A."/>
            <person name="Broomall S.M."/>
            <person name="Chain P.S."/>
            <person name="Chertkov O."/>
            <person name="Coyne S.R."/>
            <person name="Daligault H.E."/>
            <person name="Davenport K.W."/>
            <person name="Erkkila T."/>
            <person name="Frey K.G."/>
            <person name="Gibbons H.S."/>
            <person name="Gu W."/>
            <person name="Jaissle J."/>
            <person name="Johnson S.L."/>
            <person name="Koroleva G.I."/>
            <person name="Ladner J.T."/>
            <person name="Lo C.-C."/>
            <person name="Minogue T.D."/>
            <person name="Munk C."/>
            <person name="Palacios G.F."/>
            <person name="Redden C.L."/>
            <person name="Rosenzweig C.N."/>
            <person name="Scholz M.B."/>
            <person name="Teshima H."/>
            <person name="Xu Y."/>
        </authorList>
    </citation>
    <scope>NUCLEOTIDE SEQUENCE [LARGE SCALE GENOMIC DNA]</scope>
    <source>
        <strain evidence="2">gladioli</strain>
    </source>
</reference>